<evidence type="ECO:0000256" key="6">
    <source>
        <dbReference type="ARBA" id="ARBA00022723"/>
    </source>
</evidence>
<protein>
    <submittedName>
        <fullName evidence="16">Thromboxane-A synthase</fullName>
    </submittedName>
</protein>
<keyword evidence="12 15" id="KW-0472">Membrane</keyword>
<feature type="binding site" description="axial binding residue" evidence="13">
    <location>
        <position position="484"/>
    </location>
    <ligand>
        <name>heme</name>
        <dbReference type="ChEBI" id="CHEBI:30413"/>
    </ligand>
    <ligandPart>
        <name>Fe</name>
        <dbReference type="ChEBI" id="CHEBI:18248"/>
    </ligandPart>
</feature>
<dbReference type="InterPro" id="IPR017972">
    <property type="entry name" value="Cyt_P450_CS"/>
</dbReference>
<sequence length="537" mass="58906">MCKRRAKKSPSSASELGLDQVGGVFVVLLAGMAAACAVAIAEFAWRARRLDPTTQRFRVLQGLGYRVPPHSFLYGHADRLLGRSGLDEARRLLAEYGVRYGRRGATMAVYVGATPHLWTTDPDLIHELCVRRADQFPDRPANASPLTDELQQTLLTLKGARWRRVRSVLSPAFTAAKLRGMAPLMADATGTFLQLLEEDRAAGRASDFYSGFQQLTLEVICRAALAMDVRCQRDTRHPLVQTVSALVAGVPLVARLRQLQPLTGLVRPLLRALGATGRLVRHNETMAAWLRGVVAHREAAAAGPETALPKDVLQLLLDARRSSADREPLSEDELISNAFIFVLAGYETTRTALSFTSYLLAAHPAVQQRLAAEVTEQLTAGPDGELDCEQVLSLPYLEQVVQESLRLFPPIPAMFGRRVARPAEVGGVHVPAGAVVSVSVFCLHRDPELWPEPERFDPERFSAAGRARQQPGAHLPFGLGPRHCIGSRFALLQMKLVLCHLLRRYRLLPPLEPLEPVLAAPSLAPASGKIELRVEPR</sequence>
<keyword evidence="15" id="KW-0812">Transmembrane</keyword>
<comment type="cofactor">
    <cofactor evidence="1 13">
        <name>heme</name>
        <dbReference type="ChEBI" id="CHEBI:30413"/>
    </cofactor>
</comment>
<dbReference type="SUPFAM" id="SSF48264">
    <property type="entry name" value="Cytochrome P450"/>
    <property type="match status" value="1"/>
</dbReference>
<dbReference type="GO" id="GO:0005506">
    <property type="term" value="F:iron ion binding"/>
    <property type="evidence" value="ECO:0007669"/>
    <property type="project" value="InterPro"/>
</dbReference>
<dbReference type="CDD" id="cd11055">
    <property type="entry name" value="CYP3A-like"/>
    <property type="match status" value="1"/>
</dbReference>
<evidence type="ECO:0000256" key="2">
    <source>
        <dbReference type="ARBA" id="ARBA00004174"/>
    </source>
</evidence>
<accession>A0A6A4WJ79</accession>
<dbReference type="EMBL" id="VIIS01000911">
    <property type="protein sequence ID" value="KAF0303844.1"/>
    <property type="molecule type" value="Genomic_DNA"/>
</dbReference>
<evidence type="ECO:0000256" key="3">
    <source>
        <dbReference type="ARBA" id="ARBA00004406"/>
    </source>
</evidence>
<evidence type="ECO:0000256" key="8">
    <source>
        <dbReference type="ARBA" id="ARBA00022848"/>
    </source>
</evidence>
<keyword evidence="7" id="KW-0256">Endoplasmic reticulum</keyword>
<keyword evidence="8" id="KW-0492">Microsome</keyword>
<evidence type="ECO:0000256" key="5">
    <source>
        <dbReference type="ARBA" id="ARBA00022617"/>
    </source>
</evidence>
<comment type="subcellular location">
    <subcellularLocation>
        <location evidence="3">Endoplasmic reticulum membrane</location>
        <topology evidence="3">Peripheral membrane protein</topology>
    </subcellularLocation>
    <subcellularLocation>
        <location evidence="2">Microsome membrane</location>
        <topology evidence="2">Peripheral membrane protein</topology>
    </subcellularLocation>
</comment>
<evidence type="ECO:0000256" key="10">
    <source>
        <dbReference type="ARBA" id="ARBA00023004"/>
    </source>
</evidence>
<dbReference type="GO" id="GO:0016705">
    <property type="term" value="F:oxidoreductase activity, acting on paired donors, with incorporation or reduction of molecular oxygen"/>
    <property type="evidence" value="ECO:0007669"/>
    <property type="project" value="InterPro"/>
</dbReference>
<dbReference type="GO" id="GO:0004497">
    <property type="term" value="F:monooxygenase activity"/>
    <property type="evidence" value="ECO:0007669"/>
    <property type="project" value="UniProtKB-KW"/>
</dbReference>
<dbReference type="PROSITE" id="PS00086">
    <property type="entry name" value="CYTOCHROME_P450"/>
    <property type="match status" value="1"/>
</dbReference>
<evidence type="ECO:0000256" key="14">
    <source>
        <dbReference type="RuleBase" id="RU000461"/>
    </source>
</evidence>
<dbReference type="PANTHER" id="PTHR24292">
    <property type="entry name" value="CYTOCHROME P450"/>
    <property type="match status" value="1"/>
</dbReference>
<dbReference type="Gene3D" id="1.10.630.10">
    <property type="entry name" value="Cytochrome P450"/>
    <property type="match status" value="1"/>
</dbReference>
<evidence type="ECO:0000256" key="9">
    <source>
        <dbReference type="ARBA" id="ARBA00023002"/>
    </source>
</evidence>
<evidence type="ECO:0000313" key="17">
    <source>
        <dbReference type="Proteomes" id="UP000440578"/>
    </source>
</evidence>
<keyword evidence="15" id="KW-1133">Transmembrane helix</keyword>
<dbReference type="PANTHER" id="PTHR24292:SF102">
    <property type="entry name" value="CYTOCHROME P450 FAMILY-RELATED"/>
    <property type="match status" value="1"/>
</dbReference>
<name>A0A6A4WJ79_AMPAM</name>
<keyword evidence="6 13" id="KW-0479">Metal-binding</keyword>
<keyword evidence="10 13" id="KW-0408">Iron</keyword>
<dbReference type="GO" id="GO:0020037">
    <property type="term" value="F:heme binding"/>
    <property type="evidence" value="ECO:0007669"/>
    <property type="project" value="InterPro"/>
</dbReference>
<proteinExistence type="inferred from homology"/>
<dbReference type="OrthoDB" id="6501435at2759"/>
<evidence type="ECO:0000256" key="13">
    <source>
        <dbReference type="PIRSR" id="PIRSR602401-1"/>
    </source>
</evidence>
<dbReference type="InterPro" id="IPR036396">
    <property type="entry name" value="Cyt_P450_sf"/>
</dbReference>
<evidence type="ECO:0000256" key="7">
    <source>
        <dbReference type="ARBA" id="ARBA00022824"/>
    </source>
</evidence>
<keyword evidence="17" id="KW-1185">Reference proteome</keyword>
<dbReference type="FunFam" id="1.10.630.10:FF:000182">
    <property type="entry name" value="Cytochrome P450 3A4"/>
    <property type="match status" value="1"/>
</dbReference>
<dbReference type="GO" id="GO:0005789">
    <property type="term" value="C:endoplasmic reticulum membrane"/>
    <property type="evidence" value="ECO:0007669"/>
    <property type="project" value="UniProtKB-SubCell"/>
</dbReference>
<keyword evidence="9 14" id="KW-0560">Oxidoreductase</keyword>
<evidence type="ECO:0000256" key="1">
    <source>
        <dbReference type="ARBA" id="ARBA00001971"/>
    </source>
</evidence>
<comment type="caution">
    <text evidence="16">The sequence shown here is derived from an EMBL/GenBank/DDBJ whole genome shotgun (WGS) entry which is preliminary data.</text>
</comment>
<comment type="similarity">
    <text evidence="4 14">Belongs to the cytochrome P450 family.</text>
</comment>
<gene>
    <name evidence="16" type="primary">Tbxas1</name>
    <name evidence="16" type="ORF">FJT64_024208</name>
</gene>
<dbReference type="AlphaFoldDB" id="A0A6A4WJ79"/>
<dbReference type="Proteomes" id="UP000440578">
    <property type="component" value="Unassembled WGS sequence"/>
</dbReference>
<dbReference type="InterPro" id="IPR001128">
    <property type="entry name" value="Cyt_P450"/>
</dbReference>
<evidence type="ECO:0000256" key="12">
    <source>
        <dbReference type="ARBA" id="ARBA00023136"/>
    </source>
</evidence>
<reference evidence="16 17" key="1">
    <citation type="submission" date="2019-07" db="EMBL/GenBank/DDBJ databases">
        <title>Draft genome assembly of a fouling barnacle, Amphibalanus amphitrite (Darwin, 1854): The first reference genome for Thecostraca.</title>
        <authorList>
            <person name="Kim W."/>
        </authorList>
    </citation>
    <scope>NUCLEOTIDE SEQUENCE [LARGE SCALE GENOMIC DNA]</scope>
    <source>
        <strain evidence="16">SNU_AA5</strain>
        <tissue evidence="16">Soma without cirri and trophi</tissue>
    </source>
</reference>
<dbReference type="PRINTS" id="PR00385">
    <property type="entry name" value="P450"/>
</dbReference>
<dbReference type="InterPro" id="IPR050476">
    <property type="entry name" value="Insect_CytP450_Detox"/>
</dbReference>
<dbReference type="Pfam" id="PF00067">
    <property type="entry name" value="p450"/>
    <property type="match status" value="1"/>
</dbReference>
<evidence type="ECO:0000256" key="15">
    <source>
        <dbReference type="SAM" id="Phobius"/>
    </source>
</evidence>
<dbReference type="InterPro" id="IPR002401">
    <property type="entry name" value="Cyt_P450_E_grp-I"/>
</dbReference>
<feature type="transmembrane region" description="Helical" evidence="15">
    <location>
        <begin position="21"/>
        <end position="45"/>
    </location>
</feature>
<evidence type="ECO:0000256" key="4">
    <source>
        <dbReference type="ARBA" id="ARBA00010617"/>
    </source>
</evidence>
<organism evidence="16 17">
    <name type="scientific">Amphibalanus amphitrite</name>
    <name type="common">Striped barnacle</name>
    <name type="synonym">Balanus amphitrite</name>
    <dbReference type="NCBI Taxonomy" id="1232801"/>
    <lineage>
        <taxon>Eukaryota</taxon>
        <taxon>Metazoa</taxon>
        <taxon>Ecdysozoa</taxon>
        <taxon>Arthropoda</taxon>
        <taxon>Crustacea</taxon>
        <taxon>Multicrustacea</taxon>
        <taxon>Cirripedia</taxon>
        <taxon>Thoracica</taxon>
        <taxon>Thoracicalcarea</taxon>
        <taxon>Balanomorpha</taxon>
        <taxon>Balanoidea</taxon>
        <taxon>Balanidae</taxon>
        <taxon>Amphibalaninae</taxon>
        <taxon>Amphibalanus</taxon>
    </lineage>
</organism>
<dbReference type="PRINTS" id="PR00463">
    <property type="entry name" value="EP450I"/>
</dbReference>
<keyword evidence="11 14" id="KW-0503">Monooxygenase</keyword>
<evidence type="ECO:0000256" key="11">
    <source>
        <dbReference type="ARBA" id="ARBA00023033"/>
    </source>
</evidence>
<keyword evidence="5 13" id="KW-0349">Heme</keyword>
<evidence type="ECO:0000313" key="16">
    <source>
        <dbReference type="EMBL" id="KAF0303844.1"/>
    </source>
</evidence>